<gene>
    <name evidence="1" type="ORF">SAMN05421848_2084</name>
</gene>
<dbReference type="EMBL" id="FOLY01000004">
    <property type="protein sequence ID" value="SFC62197.1"/>
    <property type="molecule type" value="Genomic_DNA"/>
</dbReference>
<dbReference type="Pfam" id="PF10009">
    <property type="entry name" value="DUF2252"/>
    <property type="match status" value="1"/>
</dbReference>
<organism evidence="1 2">
    <name type="scientific">Kushneria avicenniae</name>
    <dbReference type="NCBI Taxonomy" id="402385"/>
    <lineage>
        <taxon>Bacteria</taxon>
        <taxon>Pseudomonadati</taxon>
        <taxon>Pseudomonadota</taxon>
        <taxon>Gammaproteobacteria</taxon>
        <taxon>Oceanospirillales</taxon>
        <taxon>Halomonadaceae</taxon>
        <taxon>Kushneria</taxon>
    </lineage>
</organism>
<evidence type="ECO:0000313" key="1">
    <source>
        <dbReference type="EMBL" id="SFC62197.1"/>
    </source>
</evidence>
<dbReference type="RefSeq" id="WP_245742973.1">
    <property type="nucleotide sequence ID" value="NZ_FOLY01000004.1"/>
</dbReference>
<accession>A0A1I1KN54</accession>
<dbReference type="InterPro" id="IPR018721">
    <property type="entry name" value="DUF2252"/>
</dbReference>
<keyword evidence="2" id="KW-1185">Reference proteome</keyword>
<dbReference type="PANTHER" id="PTHR39441:SF1">
    <property type="entry name" value="DUF2252 DOMAIN-CONTAINING PROTEIN"/>
    <property type="match status" value="1"/>
</dbReference>
<dbReference type="PANTHER" id="PTHR39441">
    <property type="entry name" value="DUF2252 DOMAIN-CONTAINING PROTEIN"/>
    <property type="match status" value="1"/>
</dbReference>
<protein>
    <submittedName>
        <fullName evidence="1">Uncharacterized conserved protein, DUF2252 family</fullName>
    </submittedName>
</protein>
<sequence>MTGRITHKSARLEAIGTLPDQDGNRVGERDRERELQEIIMTEVTGQTRKALYELAQQRGIEGRASMSKAELAAALERDAPQGPHQTVGTRLETFRRLANAVADGEFILRPRVLTGFERRRHVRQTLREDHQTRIADGNEETALKFNQLSDSLFSFFRGTALLFYRDMAGDDGWMPTVLALGDVHPENFGIMPNVNNVPIFSVNDFDEACYAPFTWDLRRGATGFMIAAGTEGELKSKHQSRIVRCFIEGYIDAMTRLARDGTEQDEEMRLDNAPKLIRKLFEDAHEARADWLKEDYLDDSGRRFRSTDKLVPISSRIDEFQKITDRLIKSNHIEVPPRAMASDGTAMRVRDVAIRRGQGTASLGLDRYYVLIEGPQGNGTDDLIIEYKQARRSALTGLVPHNGHEMDTRAERITHAQAVHLIRGDRFYGHIEFDGRSYMSRERAPFRDSIDLDELSKKQWRQYARICGGVLAGVHALSDEAGRVDYDIEPAIIEAIGPPELFTEDMVAFAEEAAERVRRDHEMFREDHARGAFTQLDMVYR</sequence>
<dbReference type="STRING" id="402385.SAMN05421848_2084"/>
<reference evidence="2" key="1">
    <citation type="submission" date="2016-10" db="EMBL/GenBank/DDBJ databases">
        <authorList>
            <person name="Varghese N."/>
            <person name="Submissions S."/>
        </authorList>
    </citation>
    <scope>NUCLEOTIDE SEQUENCE [LARGE SCALE GENOMIC DNA]</scope>
    <source>
        <strain evidence="2">DSM 23439</strain>
    </source>
</reference>
<evidence type="ECO:0000313" key="2">
    <source>
        <dbReference type="Proteomes" id="UP000199046"/>
    </source>
</evidence>
<name>A0A1I1KN54_9GAMM</name>
<dbReference type="AlphaFoldDB" id="A0A1I1KN54"/>
<dbReference type="Proteomes" id="UP000199046">
    <property type="component" value="Unassembled WGS sequence"/>
</dbReference>
<proteinExistence type="predicted"/>